<dbReference type="EC" id="2.3.1.225" evidence="8"/>
<reference evidence="13 14" key="1">
    <citation type="submission" date="2019-07" db="EMBL/GenBank/DDBJ databases">
        <title>Genomes of Cafeteria roenbergensis.</title>
        <authorList>
            <person name="Fischer M.G."/>
            <person name="Hackl T."/>
            <person name="Roman M."/>
        </authorList>
    </citation>
    <scope>NUCLEOTIDE SEQUENCE [LARGE SCALE GENOMIC DNA]</scope>
    <source>
        <strain evidence="11 14">BVI</strain>
        <strain evidence="10 15">Cflag</strain>
        <strain evidence="12 13">E4-10P</strain>
    </source>
</reference>
<evidence type="ECO:0000256" key="3">
    <source>
        <dbReference type="ARBA" id="ARBA00022692"/>
    </source>
</evidence>
<evidence type="ECO:0000256" key="5">
    <source>
        <dbReference type="ARBA" id="ARBA00023136"/>
    </source>
</evidence>
<proteinExistence type="inferred from homology"/>
<dbReference type="PANTHER" id="PTHR22883">
    <property type="entry name" value="ZINC FINGER DHHC DOMAIN CONTAINING PROTEIN"/>
    <property type="match status" value="1"/>
</dbReference>
<dbReference type="PANTHER" id="PTHR22883:SF23">
    <property type="entry name" value="PALMITOYLTRANSFERASE ZDHHC6"/>
    <property type="match status" value="1"/>
</dbReference>
<dbReference type="GO" id="GO:0016020">
    <property type="term" value="C:membrane"/>
    <property type="evidence" value="ECO:0007669"/>
    <property type="project" value="UniProtKB-SubCell"/>
</dbReference>
<keyword evidence="6 8" id="KW-0012">Acyltransferase</keyword>
<dbReference type="Proteomes" id="UP000323011">
    <property type="component" value="Unassembled WGS sequence"/>
</dbReference>
<evidence type="ECO:0000256" key="1">
    <source>
        <dbReference type="ARBA" id="ARBA00004141"/>
    </source>
</evidence>
<comment type="similarity">
    <text evidence="7">Belongs to the DHHC palmitoyltransferase family. PFA5 subfamily.</text>
</comment>
<accession>A0A5A8CK10</accession>
<keyword evidence="3 8" id="KW-0812">Transmembrane</keyword>
<gene>
    <name evidence="12" type="ORF">FNF27_04050</name>
    <name evidence="11" type="ORF">FNF29_03326</name>
    <name evidence="10" type="ORF">FNF31_07644</name>
</gene>
<dbReference type="EMBL" id="VLTN01000017">
    <property type="protein sequence ID" value="KAA0153138.1"/>
    <property type="molecule type" value="Genomic_DNA"/>
</dbReference>
<feature type="domain" description="Palmitoyltransferase DHHC" evidence="9">
    <location>
        <begin position="212"/>
        <end position="275"/>
    </location>
</feature>
<evidence type="ECO:0000256" key="6">
    <source>
        <dbReference type="ARBA" id="ARBA00023315"/>
    </source>
</evidence>
<evidence type="ECO:0000313" key="15">
    <source>
        <dbReference type="Proteomes" id="UP000325113"/>
    </source>
</evidence>
<protein>
    <recommendedName>
        <fullName evidence="8">Palmitoyltransferase</fullName>
        <ecNumber evidence="8">2.3.1.225</ecNumber>
    </recommendedName>
</protein>
<sequence>MCPPTREGFRHVWWRRGHGRSAQSIGCGPHWPMMVVTFALILGPSVYYFARIFAVASWFEQLLAVTMLPTLLVSFTLTACSDPGIVRAEASDDAVFPRDAEAGGDAALAGVASSGLDYSSSGVDADGMVDEDTAAQRRATHGAMAALGADTGPPADLSPSYGFRQTWHERQAAAARSHLGRAAFRRSAAKAPGRYVRIAEGEPLPLDHPDLPRGVEWCHDCGVWVHGMDHHCPWTGQCIARDNTAPFYVFLVLTFTSLVFVMVSSFLRTAQMTRQARLRRRAGLGSAGGLYDGALGVNDTAVAEALAAQMNMAAESAQKAAGAAAAGDAPRSAGHVAAAAAHAAAAAAMQAGF</sequence>
<dbReference type="InterPro" id="IPR039859">
    <property type="entry name" value="PFA4/ZDH16/20/ERF2-like"/>
</dbReference>
<comment type="caution">
    <text evidence="11">The sequence shown here is derived from an EMBL/GenBank/DDBJ whole genome shotgun (WGS) entry which is preliminary data.</text>
</comment>
<feature type="transmembrane region" description="Helical" evidence="8">
    <location>
        <begin position="247"/>
        <end position="270"/>
    </location>
</feature>
<dbReference type="GO" id="GO:0005783">
    <property type="term" value="C:endoplasmic reticulum"/>
    <property type="evidence" value="ECO:0007669"/>
    <property type="project" value="TreeGrafter"/>
</dbReference>
<organism evidence="11 14">
    <name type="scientific">Cafeteria roenbergensis</name>
    <name type="common">Marine flagellate</name>
    <dbReference type="NCBI Taxonomy" id="33653"/>
    <lineage>
        <taxon>Eukaryota</taxon>
        <taxon>Sar</taxon>
        <taxon>Stramenopiles</taxon>
        <taxon>Bigyra</taxon>
        <taxon>Opalozoa</taxon>
        <taxon>Bicosoecida</taxon>
        <taxon>Cafeteriaceae</taxon>
        <taxon>Cafeteria</taxon>
    </lineage>
</organism>
<dbReference type="InterPro" id="IPR001594">
    <property type="entry name" value="Palmitoyltrfase_DHHC"/>
</dbReference>
<dbReference type="OrthoDB" id="9909019at2759"/>
<evidence type="ECO:0000313" key="12">
    <source>
        <dbReference type="EMBL" id="KAA0174452.1"/>
    </source>
</evidence>
<name>A0A5A8CK10_CAFRO</name>
<dbReference type="GO" id="GO:0006612">
    <property type="term" value="P:protein targeting to membrane"/>
    <property type="evidence" value="ECO:0007669"/>
    <property type="project" value="TreeGrafter"/>
</dbReference>
<dbReference type="GO" id="GO:0019706">
    <property type="term" value="F:protein-cysteine S-palmitoyltransferase activity"/>
    <property type="evidence" value="ECO:0007669"/>
    <property type="project" value="UniProtKB-EC"/>
</dbReference>
<evidence type="ECO:0000256" key="4">
    <source>
        <dbReference type="ARBA" id="ARBA00022989"/>
    </source>
</evidence>
<feature type="transmembrane region" description="Helical" evidence="8">
    <location>
        <begin position="31"/>
        <end position="50"/>
    </location>
</feature>
<evidence type="ECO:0000313" key="10">
    <source>
        <dbReference type="EMBL" id="KAA0147148.1"/>
    </source>
</evidence>
<evidence type="ECO:0000313" key="13">
    <source>
        <dbReference type="Proteomes" id="UP000322899"/>
    </source>
</evidence>
<evidence type="ECO:0000256" key="7">
    <source>
        <dbReference type="ARBA" id="ARBA00038298"/>
    </source>
</evidence>
<feature type="transmembrane region" description="Helical" evidence="8">
    <location>
        <begin position="62"/>
        <end position="79"/>
    </location>
</feature>
<evidence type="ECO:0000256" key="2">
    <source>
        <dbReference type="ARBA" id="ARBA00022679"/>
    </source>
</evidence>
<keyword evidence="2 8" id="KW-0808">Transferase</keyword>
<dbReference type="AlphaFoldDB" id="A0A5A8CK10"/>
<comment type="domain">
    <text evidence="8">The DHHC domain is required for palmitoyltransferase activity.</text>
</comment>
<dbReference type="GO" id="GO:0005794">
    <property type="term" value="C:Golgi apparatus"/>
    <property type="evidence" value="ECO:0007669"/>
    <property type="project" value="TreeGrafter"/>
</dbReference>
<keyword evidence="4 8" id="KW-1133">Transmembrane helix</keyword>
<dbReference type="Proteomes" id="UP000322899">
    <property type="component" value="Unassembled WGS sequence"/>
</dbReference>
<keyword evidence="14" id="KW-1185">Reference proteome</keyword>
<dbReference type="Pfam" id="PF01529">
    <property type="entry name" value="DHHC"/>
    <property type="match status" value="1"/>
</dbReference>
<dbReference type="EMBL" id="VLTO01000022">
    <property type="protein sequence ID" value="KAA0174452.1"/>
    <property type="molecule type" value="Genomic_DNA"/>
</dbReference>
<evidence type="ECO:0000259" key="9">
    <source>
        <dbReference type="Pfam" id="PF01529"/>
    </source>
</evidence>
<evidence type="ECO:0000313" key="14">
    <source>
        <dbReference type="Proteomes" id="UP000323011"/>
    </source>
</evidence>
<comment type="catalytic activity">
    <reaction evidence="8">
        <text>L-cysteinyl-[protein] + hexadecanoyl-CoA = S-hexadecanoyl-L-cysteinyl-[protein] + CoA</text>
        <dbReference type="Rhea" id="RHEA:36683"/>
        <dbReference type="Rhea" id="RHEA-COMP:10131"/>
        <dbReference type="Rhea" id="RHEA-COMP:11032"/>
        <dbReference type="ChEBI" id="CHEBI:29950"/>
        <dbReference type="ChEBI" id="CHEBI:57287"/>
        <dbReference type="ChEBI" id="CHEBI:57379"/>
        <dbReference type="ChEBI" id="CHEBI:74151"/>
        <dbReference type="EC" id="2.3.1.225"/>
    </reaction>
</comment>
<evidence type="ECO:0000256" key="8">
    <source>
        <dbReference type="RuleBase" id="RU079119"/>
    </source>
</evidence>
<dbReference type="Proteomes" id="UP000325113">
    <property type="component" value="Unassembled WGS sequence"/>
</dbReference>
<dbReference type="PROSITE" id="PS50216">
    <property type="entry name" value="DHHC"/>
    <property type="match status" value="1"/>
</dbReference>
<evidence type="ECO:0000313" key="11">
    <source>
        <dbReference type="EMBL" id="KAA0153138.1"/>
    </source>
</evidence>
<dbReference type="EMBL" id="VLTM01000170">
    <property type="protein sequence ID" value="KAA0147148.1"/>
    <property type="molecule type" value="Genomic_DNA"/>
</dbReference>
<comment type="subcellular location">
    <subcellularLocation>
        <location evidence="1">Membrane</location>
        <topology evidence="1">Multi-pass membrane protein</topology>
    </subcellularLocation>
</comment>
<keyword evidence="5 8" id="KW-0472">Membrane</keyword>